<sequence>MPAYSTFSEAIEAMRARGFVHTFTIQKEEVYCPELSTVIPPEQLTLIEHHQVPSPDSIGGEREVFGFRTDDSVLGLMTSTYAEYDMEGFKKIFTRCKLGKGMRA</sequence>
<evidence type="ECO:0008006" key="3">
    <source>
        <dbReference type="Google" id="ProtNLM"/>
    </source>
</evidence>
<evidence type="ECO:0000313" key="2">
    <source>
        <dbReference type="Proteomes" id="UP001500552"/>
    </source>
</evidence>
<proteinExistence type="predicted"/>
<evidence type="ECO:0000313" key="1">
    <source>
        <dbReference type="EMBL" id="GAA4435133.1"/>
    </source>
</evidence>
<organism evidence="1 2">
    <name type="scientific">Pontibacter saemangeumensis</name>
    <dbReference type="NCBI Taxonomy" id="1084525"/>
    <lineage>
        <taxon>Bacteria</taxon>
        <taxon>Pseudomonadati</taxon>
        <taxon>Bacteroidota</taxon>
        <taxon>Cytophagia</taxon>
        <taxon>Cytophagales</taxon>
        <taxon>Hymenobacteraceae</taxon>
        <taxon>Pontibacter</taxon>
    </lineage>
</organism>
<reference evidence="2" key="1">
    <citation type="journal article" date="2019" name="Int. J. Syst. Evol. Microbiol.">
        <title>The Global Catalogue of Microorganisms (GCM) 10K type strain sequencing project: providing services to taxonomists for standard genome sequencing and annotation.</title>
        <authorList>
            <consortium name="The Broad Institute Genomics Platform"/>
            <consortium name="The Broad Institute Genome Sequencing Center for Infectious Disease"/>
            <person name="Wu L."/>
            <person name="Ma J."/>
        </authorList>
    </citation>
    <scope>NUCLEOTIDE SEQUENCE [LARGE SCALE GENOMIC DNA]</scope>
    <source>
        <strain evidence="2">JCM 17926</strain>
    </source>
</reference>
<accession>A0ABP8LTP0</accession>
<keyword evidence="2" id="KW-1185">Reference proteome</keyword>
<name>A0ABP8LTP0_9BACT</name>
<comment type="caution">
    <text evidence="1">The sequence shown here is derived from an EMBL/GenBank/DDBJ whole genome shotgun (WGS) entry which is preliminary data.</text>
</comment>
<protein>
    <recommendedName>
        <fullName evidence="3">Phosphoribosylpyrophosphate synthetase</fullName>
    </recommendedName>
</protein>
<dbReference type="Proteomes" id="UP001500552">
    <property type="component" value="Unassembled WGS sequence"/>
</dbReference>
<dbReference type="EMBL" id="BAABHC010000014">
    <property type="protein sequence ID" value="GAA4435133.1"/>
    <property type="molecule type" value="Genomic_DNA"/>
</dbReference>
<dbReference type="RefSeq" id="WP_345159755.1">
    <property type="nucleotide sequence ID" value="NZ_BAABHC010000014.1"/>
</dbReference>
<gene>
    <name evidence="1" type="ORF">GCM10023188_26870</name>
</gene>